<dbReference type="Gene3D" id="3.40.350.10">
    <property type="entry name" value="Creatinase/prolidase N-terminal domain"/>
    <property type="match status" value="1"/>
</dbReference>
<feature type="domain" description="Creatinase N-terminal" evidence="4">
    <location>
        <begin position="34"/>
        <end position="159"/>
    </location>
</feature>
<gene>
    <name evidence="5" type="ORF">FE784_21925</name>
</gene>
<sequence>MKERPLGQANSFGLAKVLNRNRRIRMSANRYKERITKLQRLLEQTDVEAVIVASAANLFYFTGVWIEAHERLLALAVRRNGAVLLVAPDLHRGELDPVGLPIVYWRDGDDAAKLLGDALPESGAVGVDEAWPSGHLLGLMKYRTDVSWTGGADLLGKLRRVKDRDELDLLRESASALNRVMQSFVPLIREGRSEAELLEELQQLWKREGIRELSFAPTVATGPNGANPHHTPGDAVVRKGDLIIIDTGGKLDHYCSDMTRTFSVGEPSEEQRTVYELVKKAHLEGIRAVRPGAAFSDIDRIVRGVIEEGGYGPYFTHRTGHGIGIDVHEEPAVQDGNGLAIEPGMVFSIEPGVYLPGKFGVRIEDIVIVTEDGCESVNDVVSKELRVLG</sequence>
<dbReference type="InterPro" id="IPR029149">
    <property type="entry name" value="Creatin/AminoP/Spt16_N"/>
</dbReference>
<reference evidence="5 6" key="1">
    <citation type="submission" date="2019-05" db="EMBL/GenBank/DDBJ databases">
        <title>We sequenced the genome of Paenibacillus hemerocallicola KCTC 33185 for further insight into its adaptation and study the phylogeny of Paenibacillus.</title>
        <authorList>
            <person name="Narsing Rao M.P."/>
        </authorList>
    </citation>
    <scope>NUCLEOTIDE SEQUENCE [LARGE SCALE GENOMIC DNA]</scope>
    <source>
        <strain evidence="5 6">KCTC 33185</strain>
    </source>
</reference>
<evidence type="ECO:0000256" key="2">
    <source>
        <dbReference type="ARBA" id="ARBA00022801"/>
    </source>
</evidence>
<dbReference type="GO" id="GO:0008235">
    <property type="term" value="F:metalloexopeptidase activity"/>
    <property type="evidence" value="ECO:0007669"/>
    <property type="project" value="UniProtKB-ARBA"/>
</dbReference>
<dbReference type="Proteomes" id="UP000307943">
    <property type="component" value="Unassembled WGS sequence"/>
</dbReference>
<comment type="caution">
    <text evidence="5">The sequence shown here is derived from an EMBL/GenBank/DDBJ whole genome shotgun (WGS) entry which is preliminary data.</text>
</comment>
<evidence type="ECO:0000259" key="3">
    <source>
        <dbReference type="Pfam" id="PF00557"/>
    </source>
</evidence>
<dbReference type="Pfam" id="PF01321">
    <property type="entry name" value="Creatinase_N"/>
    <property type="match status" value="1"/>
</dbReference>
<keyword evidence="5" id="KW-0031">Aminopeptidase</keyword>
<evidence type="ECO:0000256" key="1">
    <source>
        <dbReference type="ARBA" id="ARBA00022723"/>
    </source>
</evidence>
<name>A0A5C4T512_9BACL</name>
<keyword evidence="6" id="KW-1185">Reference proteome</keyword>
<evidence type="ECO:0000313" key="5">
    <source>
        <dbReference type="EMBL" id="TNJ64128.1"/>
    </source>
</evidence>
<dbReference type="InterPro" id="IPR000994">
    <property type="entry name" value="Pept_M24"/>
</dbReference>
<dbReference type="InterPro" id="IPR001131">
    <property type="entry name" value="Peptidase_M24B_aminopep-P_CS"/>
</dbReference>
<dbReference type="Gene3D" id="3.90.230.10">
    <property type="entry name" value="Creatinase/methionine aminopeptidase superfamily"/>
    <property type="match status" value="1"/>
</dbReference>
<evidence type="ECO:0000259" key="4">
    <source>
        <dbReference type="Pfam" id="PF01321"/>
    </source>
</evidence>
<dbReference type="PANTHER" id="PTHR46112">
    <property type="entry name" value="AMINOPEPTIDASE"/>
    <property type="match status" value="1"/>
</dbReference>
<evidence type="ECO:0000313" key="6">
    <source>
        <dbReference type="Proteomes" id="UP000307943"/>
    </source>
</evidence>
<dbReference type="PROSITE" id="PS00491">
    <property type="entry name" value="PROLINE_PEPTIDASE"/>
    <property type="match status" value="1"/>
</dbReference>
<dbReference type="InterPro" id="IPR050659">
    <property type="entry name" value="Peptidase_M24B"/>
</dbReference>
<dbReference type="PRINTS" id="PR00599">
    <property type="entry name" value="MAPEPTIDASE"/>
</dbReference>
<dbReference type="OrthoDB" id="9806388at2"/>
<dbReference type="SUPFAM" id="SSF53092">
    <property type="entry name" value="Creatinase/prolidase N-terminal domain"/>
    <property type="match status" value="1"/>
</dbReference>
<organism evidence="5 6">
    <name type="scientific">Paenibacillus hemerocallicola</name>
    <dbReference type="NCBI Taxonomy" id="1172614"/>
    <lineage>
        <taxon>Bacteria</taxon>
        <taxon>Bacillati</taxon>
        <taxon>Bacillota</taxon>
        <taxon>Bacilli</taxon>
        <taxon>Bacillales</taxon>
        <taxon>Paenibacillaceae</taxon>
        <taxon>Paenibacillus</taxon>
    </lineage>
</organism>
<proteinExistence type="predicted"/>
<dbReference type="InterPro" id="IPR000587">
    <property type="entry name" value="Creatinase_N"/>
</dbReference>
<keyword evidence="5" id="KW-0645">Protease</keyword>
<dbReference type="InterPro" id="IPR036005">
    <property type="entry name" value="Creatinase/aminopeptidase-like"/>
</dbReference>
<dbReference type="Pfam" id="PF00557">
    <property type="entry name" value="Peptidase_M24"/>
    <property type="match status" value="1"/>
</dbReference>
<dbReference type="PANTHER" id="PTHR46112:SF2">
    <property type="entry name" value="XAA-PRO AMINOPEPTIDASE P-RELATED"/>
    <property type="match status" value="1"/>
</dbReference>
<protein>
    <submittedName>
        <fullName evidence="5">Aminopeptidase P family protein</fullName>
    </submittedName>
</protein>
<dbReference type="GO" id="GO:0046872">
    <property type="term" value="F:metal ion binding"/>
    <property type="evidence" value="ECO:0007669"/>
    <property type="project" value="UniProtKB-KW"/>
</dbReference>
<dbReference type="EMBL" id="VDCQ01000033">
    <property type="protein sequence ID" value="TNJ64128.1"/>
    <property type="molecule type" value="Genomic_DNA"/>
</dbReference>
<accession>A0A5C4T512</accession>
<keyword evidence="1" id="KW-0479">Metal-binding</keyword>
<dbReference type="SUPFAM" id="SSF55920">
    <property type="entry name" value="Creatinase/aminopeptidase"/>
    <property type="match status" value="1"/>
</dbReference>
<dbReference type="AlphaFoldDB" id="A0A5C4T512"/>
<dbReference type="GO" id="GO:0004177">
    <property type="term" value="F:aminopeptidase activity"/>
    <property type="evidence" value="ECO:0007669"/>
    <property type="project" value="UniProtKB-KW"/>
</dbReference>
<keyword evidence="2" id="KW-0378">Hydrolase</keyword>
<feature type="domain" description="Peptidase M24" evidence="3">
    <location>
        <begin position="169"/>
        <end position="371"/>
    </location>
</feature>
<dbReference type="CDD" id="cd01092">
    <property type="entry name" value="APP-like"/>
    <property type="match status" value="1"/>
</dbReference>
<dbReference type="InterPro" id="IPR001714">
    <property type="entry name" value="Pept_M24_MAP"/>
</dbReference>